<dbReference type="GO" id="GO:0016787">
    <property type="term" value="F:hydrolase activity"/>
    <property type="evidence" value="ECO:0007669"/>
    <property type="project" value="UniProtKB-KW"/>
</dbReference>
<keyword evidence="4" id="KW-0547">Nucleotide-binding</keyword>
<organism evidence="6">
    <name type="scientific">Zea mays</name>
    <name type="common">Maize</name>
    <dbReference type="NCBI Taxonomy" id="4577"/>
    <lineage>
        <taxon>Eukaryota</taxon>
        <taxon>Viridiplantae</taxon>
        <taxon>Streptophyta</taxon>
        <taxon>Embryophyta</taxon>
        <taxon>Tracheophyta</taxon>
        <taxon>Spermatophyta</taxon>
        <taxon>Magnoliopsida</taxon>
        <taxon>Liliopsida</taxon>
        <taxon>Poales</taxon>
        <taxon>Poaceae</taxon>
        <taxon>PACMAD clade</taxon>
        <taxon>Panicoideae</taxon>
        <taxon>Andropogonodae</taxon>
        <taxon>Andropogoneae</taxon>
        <taxon>Tripsacinae</taxon>
        <taxon>Zea</taxon>
    </lineage>
</organism>
<dbReference type="GO" id="GO:0006310">
    <property type="term" value="P:DNA recombination"/>
    <property type="evidence" value="ECO:0007669"/>
    <property type="project" value="UniProtKB-KW"/>
</dbReference>
<keyword evidence="4" id="KW-0227">DNA damage</keyword>
<dbReference type="FunFam" id="3.40.50.300:FF:002884">
    <property type="entry name" value="ATP-dependent DNA helicase"/>
    <property type="match status" value="1"/>
</dbReference>
<dbReference type="EC" id="5.6.2.3" evidence="4"/>
<dbReference type="GO" id="GO:0005524">
    <property type="term" value="F:ATP binding"/>
    <property type="evidence" value="ECO:0007669"/>
    <property type="project" value="UniProtKB-KW"/>
</dbReference>
<evidence type="ECO:0000256" key="3">
    <source>
        <dbReference type="ARBA" id="ARBA00022691"/>
    </source>
</evidence>
<keyword evidence="4" id="KW-0347">Helicase</keyword>
<dbReference type="SUPFAM" id="SSF52540">
    <property type="entry name" value="P-loop containing nucleoside triphosphate hydrolases"/>
    <property type="match status" value="2"/>
</dbReference>
<protein>
    <recommendedName>
        <fullName evidence="4">ATP-dependent DNA helicase</fullName>
        <ecNumber evidence="4">5.6.2.3</ecNumber>
    </recommendedName>
</protein>
<dbReference type="Gene3D" id="3.40.50.300">
    <property type="entry name" value="P-loop containing nucleotide triphosphate hydrolases"/>
    <property type="match status" value="2"/>
</dbReference>
<feature type="compositionally biased region" description="Polar residues" evidence="5">
    <location>
        <begin position="13"/>
        <end position="28"/>
    </location>
</feature>
<dbReference type="Pfam" id="PF05970">
    <property type="entry name" value="PIF1"/>
    <property type="match status" value="1"/>
</dbReference>
<dbReference type="InterPro" id="IPR025476">
    <property type="entry name" value="Helitron_helicase-like"/>
</dbReference>
<feature type="compositionally biased region" description="Basic and acidic residues" evidence="5">
    <location>
        <begin position="92"/>
        <end position="116"/>
    </location>
</feature>
<dbReference type="InterPro" id="IPR010285">
    <property type="entry name" value="DNA_helicase_pif1-like_DEAD"/>
</dbReference>
<comment type="catalytic activity">
    <reaction evidence="4">
        <text>ATP + H2O = ADP + phosphate + H(+)</text>
        <dbReference type="Rhea" id="RHEA:13065"/>
        <dbReference type="ChEBI" id="CHEBI:15377"/>
        <dbReference type="ChEBI" id="CHEBI:15378"/>
        <dbReference type="ChEBI" id="CHEBI:30616"/>
        <dbReference type="ChEBI" id="CHEBI:43474"/>
        <dbReference type="ChEBI" id="CHEBI:456216"/>
        <dbReference type="EC" id="5.6.2.3"/>
    </reaction>
</comment>
<feature type="compositionally biased region" description="Basic and acidic residues" evidence="5">
    <location>
        <begin position="34"/>
        <end position="46"/>
    </location>
</feature>
<dbReference type="Pfam" id="PF14214">
    <property type="entry name" value="Helitron_like_N"/>
    <property type="match status" value="1"/>
</dbReference>
<dbReference type="InterPro" id="IPR027417">
    <property type="entry name" value="P-loop_NTPase"/>
</dbReference>
<dbReference type="PANTHER" id="PTHR10492">
    <property type="match status" value="1"/>
</dbReference>
<keyword evidence="3" id="KW-0949">S-adenosyl-L-methionine</keyword>
<keyword evidence="4" id="KW-0233">DNA recombination</keyword>
<dbReference type="GO" id="GO:0032259">
    <property type="term" value="P:methylation"/>
    <property type="evidence" value="ECO:0007669"/>
    <property type="project" value="UniProtKB-KW"/>
</dbReference>
<name>A0A1D6LFB5_MAIZE</name>
<dbReference type="PANTHER" id="PTHR10492:SF92">
    <property type="entry name" value="ATP-DEPENDENT DNA HELICASE"/>
    <property type="match status" value="1"/>
</dbReference>
<keyword evidence="4" id="KW-0234">DNA repair</keyword>
<dbReference type="ExpressionAtlas" id="A0A1D6LFB5">
    <property type="expression patterns" value="baseline and differential"/>
</dbReference>
<sequence length="1768" mass="201572">MGHNAGRTPLIDISNTSVTGDQIGSNSLGPIDDANERKRQRDRERYATMSIEQKNEKNRKHREARQRNTGLPLKSESSRGPIKNTPLAGNSIERKRQRDRERRATMSVEQRNEYNNKRRQMRRRNKGQNVMPDVSGDGDNKVNVDLDDDSDWLHRNETFQTNNYVATTDLLSPDDDDDDEAVIFGEDDDDDEGYIFAGQYEETDEDIEIDGTQDESTGTDVPDPYDKVYSNLPEETHMLKPVPDCGYCTAKKFEYEPPGFCCRGGKVELAPLDTPPQLRRLWDSADSDAKHFRDNIRFFNGHFSFTSLYCCLDSMTTNVRDSGIYTFRAQGMMYHNIKSFGKEGGSEHKHLELYFYDDDPSLEHRYRKCREEQLQKDKEVIKQIVGILHGNPYSEHLRSMGHVENLDDYHIALNLDQTLNQKTYNTPLTSEVAAVWIEGSERRGQFSKSVMLHGKDRSSHDIRSYHGCYDALSYPLFFPKGELGWHANIPKVGVSMDEVDAYRATHRANNSNDEDAESPTHLCVSVRDYYCYKFQIRPGVFNPILHGKRLFQQFAVDTYIKIESSRLDFIRKNQDRLRADLYQGLVDSMLDGDIRAEKVGKRTVLSTSFIGGPRDMKRRYMDAMALVRKFGKPDIFLTMTCNPNWDEIRRELLPGQTPQDRPDLVVRVFHAKLQELKHRLTKQDILGKVRAYVYVLEFQKRGLPHAHFLLIMQRKYKLTCPEQYDLLISAEIPHNKYPELRKMVIKHMMHGPCGSLNPNCPCTKGHASCKNHYPRPFSDTTLQGKDSYPIYRRRDDGRKEKVRGCELDNRWVVPYNPYLLRLFNCHINVEACGSIKAVKYLFKYIYKGHDRASVVMRDASKADDDVDEIKQYRDARWVTPPEALWRIYGFELSQNSPPVMQLQLHLPNMHMVAFHERQMVERVVNRPGADRSMLTAYFEANRLHEGARGILYGDFPEWYTWQSGKGKVWQRRKRDTGGQVGRIVSAHPAEGERYYLRVLLNHVTCATSYVDLRTVDGVTLPTFREAAERRGLLESDNTLDDCLTERALFQMPSALRRLFATILVYCEPSDVAVLWQNHLDVMSEDYQHRSQGKTHVEQMVLIDIRNMLQSMGKDIKTFPLPPIIDAYDNAIGTAREVYEEESIKPVVGDVALKDSLNEEQRAAYDKILSVVDTDQGGLFFVDGPGGTGKTYLYRVLLATLRSQGKIAVATATSGVAASIMPGGRTAHSRFKIPLTIDDGAVCSFTKQSGTAELLRKASLIIWDEASMTKRQAVEALDNSMRDIMGRPELPFGGKTIVFGGDFRQVLPVVRKGSRAQVVASSLRMSYIWESMSHLKLVSNMRAKNDPWFAEYLLRVGGGTEDTNSDGDICLPDEVCVPYSGSDSDLDNLIDFVFPNLNENMSDSTYITSRAILSTRNDWVDMINAKMIDRFQGEHMVYHSFDSVMDDPHNYYPPEFLNTLTPNGLPPHVLKLKIGCPIILLRNIDPANGLCNGTRLVVRGFQRNSIDAEIVLGQHAGKRIFLPRIPLCPSDEEMFPFQFKRKQFPVRLSFAMTVNKAQGQTIPNVGVYLPEPVFSHGQLYVALSRATARLNIKILAIPAVDVKKRSRKGVKKNPTIDCGTCTKNIVYKEKTLGKFDDLKAGVLGPKTRHGLGVGILLYFNIHDRKENLVYLTADAETVLDDLDMSKIYIIGGLVDRNRWKGITLKKSAEQGIQSAKLPIGNYLKMSSSQVLTVNQVFEIMLKFVETRDWKTAFFHVIPQRKRGEAETGD</sequence>
<proteinExistence type="inferred from homology"/>
<feature type="region of interest" description="Disordered" evidence="5">
    <location>
        <begin position="1"/>
        <end position="143"/>
    </location>
</feature>
<dbReference type="InterPro" id="IPR038459">
    <property type="entry name" value="MT_TRM10-typ_sf"/>
</dbReference>
<comment type="cofactor">
    <cofactor evidence="4">
        <name>Mg(2+)</name>
        <dbReference type="ChEBI" id="CHEBI:18420"/>
    </cofactor>
</comment>
<comment type="similarity">
    <text evidence="4">Belongs to the helicase family.</text>
</comment>
<keyword evidence="4" id="KW-0378">Hydrolase</keyword>
<dbReference type="GO" id="GO:0043139">
    <property type="term" value="F:5'-3' DNA helicase activity"/>
    <property type="evidence" value="ECO:0007669"/>
    <property type="project" value="UniProtKB-EC"/>
</dbReference>
<feature type="compositionally biased region" description="Basic residues" evidence="5">
    <location>
        <begin position="117"/>
        <end position="126"/>
    </location>
</feature>
<evidence type="ECO:0000256" key="1">
    <source>
        <dbReference type="ARBA" id="ARBA00022603"/>
    </source>
</evidence>
<accession>A0A1D6LFB5</accession>
<dbReference type="GO" id="GO:0006281">
    <property type="term" value="P:DNA repair"/>
    <property type="evidence" value="ECO:0007669"/>
    <property type="project" value="UniProtKB-KW"/>
</dbReference>
<dbReference type="InterPro" id="IPR049163">
    <property type="entry name" value="Pif1-like_2B_dom"/>
</dbReference>
<dbReference type="Gene3D" id="3.40.1280.30">
    <property type="match status" value="1"/>
</dbReference>
<dbReference type="GO" id="GO:0000723">
    <property type="term" value="P:telomere maintenance"/>
    <property type="evidence" value="ECO:0007669"/>
    <property type="project" value="InterPro"/>
</dbReference>
<gene>
    <name evidence="6" type="ORF">ZEAMMB73_Zm00001d035292</name>
</gene>
<dbReference type="EMBL" id="CM000782">
    <property type="protein sequence ID" value="AQK78634.1"/>
    <property type="molecule type" value="Genomic_DNA"/>
</dbReference>
<keyword evidence="4" id="KW-0067">ATP-binding</keyword>
<evidence type="ECO:0000313" key="6">
    <source>
        <dbReference type="EMBL" id="AQK78634.1"/>
    </source>
</evidence>
<evidence type="ECO:0000256" key="2">
    <source>
        <dbReference type="ARBA" id="ARBA00022679"/>
    </source>
</evidence>
<keyword evidence="1" id="KW-0489">Methyltransferase</keyword>
<dbReference type="InParanoid" id="A0A1D6LFB5"/>
<dbReference type="PROSITE" id="PS51675">
    <property type="entry name" value="SAM_MT_TRM10"/>
    <property type="match status" value="1"/>
</dbReference>
<keyword evidence="2" id="KW-0808">Transferase</keyword>
<dbReference type="InterPro" id="IPR028564">
    <property type="entry name" value="MT_TRM10-typ"/>
</dbReference>
<reference evidence="6" key="1">
    <citation type="submission" date="2015-12" db="EMBL/GenBank/DDBJ databases">
        <title>Update maize B73 reference genome by single molecule sequencing technologies.</title>
        <authorList>
            <consortium name="Maize Genome Sequencing Project"/>
            <person name="Ware D."/>
        </authorList>
    </citation>
    <scope>NUCLEOTIDE SEQUENCE</scope>
    <source>
        <tissue evidence="6">Seedling</tissue>
    </source>
</reference>
<dbReference type="Pfam" id="PF21530">
    <property type="entry name" value="Pif1_2B_dom"/>
    <property type="match status" value="1"/>
</dbReference>
<evidence type="ECO:0000256" key="4">
    <source>
        <dbReference type="RuleBase" id="RU363044"/>
    </source>
</evidence>
<dbReference type="SMR" id="A0A1D6LFB5"/>
<evidence type="ECO:0000256" key="5">
    <source>
        <dbReference type="SAM" id="MobiDB-lite"/>
    </source>
</evidence>
<dbReference type="GO" id="GO:0008168">
    <property type="term" value="F:methyltransferase activity"/>
    <property type="evidence" value="ECO:0007669"/>
    <property type="project" value="UniProtKB-KW"/>
</dbReference>
<dbReference type="CDD" id="cd18809">
    <property type="entry name" value="SF1_C_RecD"/>
    <property type="match status" value="1"/>
</dbReference>